<keyword evidence="6 8" id="KW-1133">Transmembrane helix</keyword>
<dbReference type="AlphaFoldDB" id="A0A9W6WC60"/>
<feature type="transmembrane region" description="Helical" evidence="8">
    <location>
        <begin position="152"/>
        <end position="171"/>
    </location>
</feature>
<dbReference type="Proteomes" id="UP001165079">
    <property type="component" value="Unassembled WGS sequence"/>
</dbReference>
<feature type="transmembrane region" description="Helical" evidence="8">
    <location>
        <begin position="310"/>
        <end position="329"/>
    </location>
</feature>
<evidence type="ECO:0000256" key="2">
    <source>
        <dbReference type="ARBA" id="ARBA00007935"/>
    </source>
</evidence>
<reference evidence="9" key="1">
    <citation type="submission" date="2023-03" db="EMBL/GenBank/DDBJ databases">
        <title>Actinorhabdospora filicis NBRC 111898.</title>
        <authorList>
            <person name="Ichikawa N."/>
            <person name="Sato H."/>
            <person name="Tonouchi N."/>
        </authorList>
    </citation>
    <scope>NUCLEOTIDE SEQUENCE</scope>
    <source>
        <strain evidence="9">NBRC 111898</strain>
    </source>
</reference>
<evidence type="ECO:0000256" key="5">
    <source>
        <dbReference type="ARBA" id="ARBA00022692"/>
    </source>
</evidence>
<feature type="transmembrane region" description="Helical" evidence="8">
    <location>
        <begin position="111"/>
        <end position="140"/>
    </location>
</feature>
<dbReference type="EMBL" id="BSTX01000003">
    <property type="protein sequence ID" value="GLZ79430.1"/>
    <property type="molecule type" value="Genomic_DNA"/>
</dbReference>
<dbReference type="PANTHER" id="PTHR30472:SF24">
    <property type="entry name" value="FERRIC ENTEROBACTIN TRANSPORT SYSTEM PERMEASE PROTEIN FEPG"/>
    <property type="match status" value="1"/>
</dbReference>
<evidence type="ECO:0000313" key="9">
    <source>
        <dbReference type="EMBL" id="GLZ79430.1"/>
    </source>
</evidence>
<evidence type="ECO:0000256" key="6">
    <source>
        <dbReference type="ARBA" id="ARBA00022989"/>
    </source>
</evidence>
<proteinExistence type="inferred from homology"/>
<feature type="transmembrane region" description="Helical" evidence="8">
    <location>
        <begin position="241"/>
        <end position="263"/>
    </location>
</feature>
<feature type="transmembrane region" description="Helical" evidence="8">
    <location>
        <begin position="16"/>
        <end position="35"/>
    </location>
</feature>
<keyword evidence="3" id="KW-0813">Transport</keyword>
<feature type="transmembrane region" description="Helical" evidence="8">
    <location>
        <begin position="283"/>
        <end position="301"/>
    </location>
</feature>
<dbReference type="SUPFAM" id="SSF81345">
    <property type="entry name" value="ABC transporter involved in vitamin B12 uptake, BtuC"/>
    <property type="match status" value="1"/>
</dbReference>
<evidence type="ECO:0000313" key="10">
    <source>
        <dbReference type="Proteomes" id="UP001165079"/>
    </source>
</evidence>
<dbReference type="CDD" id="cd06550">
    <property type="entry name" value="TM_ABC_iron-siderophores_like"/>
    <property type="match status" value="1"/>
</dbReference>
<keyword evidence="5 8" id="KW-0812">Transmembrane</keyword>
<comment type="similarity">
    <text evidence="2">Belongs to the binding-protein-dependent transport system permease family. FecCD subfamily.</text>
</comment>
<dbReference type="Gene3D" id="1.10.3470.10">
    <property type="entry name" value="ABC transporter involved in vitamin B12 uptake, BtuC"/>
    <property type="match status" value="1"/>
</dbReference>
<organism evidence="9 10">
    <name type="scientific">Actinorhabdospora filicis</name>
    <dbReference type="NCBI Taxonomy" id="1785913"/>
    <lineage>
        <taxon>Bacteria</taxon>
        <taxon>Bacillati</taxon>
        <taxon>Actinomycetota</taxon>
        <taxon>Actinomycetes</taxon>
        <taxon>Micromonosporales</taxon>
        <taxon>Micromonosporaceae</taxon>
        <taxon>Actinorhabdospora</taxon>
    </lineage>
</organism>
<accession>A0A9W6WC60</accession>
<dbReference type="InterPro" id="IPR037294">
    <property type="entry name" value="ABC_BtuC-like"/>
</dbReference>
<keyword evidence="7 8" id="KW-0472">Membrane</keyword>
<keyword evidence="4" id="KW-1003">Cell membrane</keyword>
<evidence type="ECO:0000256" key="1">
    <source>
        <dbReference type="ARBA" id="ARBA00004651"/>
    </source>
</evidence>
<evidence type="ECO:0000256" key="4">
    <source>
        <dbReference type="ARBA" id="ARBA00022475"/>
    </source>
</evidence>
<sequence>MKTTVERRRVIRPRPAIALTVTALLTLAVAVYGLTSGDYPITPAGVVKTLVGLGDATDAYIVNELRLPRVAAALVVGAALGLSGALLQALVRNGLASPDVLGVTNGASVGALGTIVLIGGGSVAVAAGAAVGGIAIGVLLMLLSGRAQGNRLVLAGVAITAILSGVIGWLLTKAQLVDAARATLWLTGSLDGRGWDDVLPPAVALVLVLPVLVLYARPLAMLEMGDDSATALGVRVARTKALVMLSSVLLASFAAAAAGPVSFVALTAPHLARRASRATGPNLAASAVFGAALLVCADWAAQHLVPGRQLPVGAVTGLLGGGYLIWLLVMERRAGRL</sequence>
<gene>
    <name evidence="9" type="ORF">Afil01_42370</name>
</gene>
<comment type="caution">
    <text evidence="9">The sequence shown here is derived from an EMBL/GenBank/DDBJ whole genome shotgun (WGS) entry which is preliminary data.</text>
</comment>
<dbReference type="PANTHER" id="PTHR30472">
    <property type="entry name" value="FERRIC ENTEROBACTIN TRANSPORT SYSTEM PERMEASE PROTEIN"/>
    <property type="match status" value="1"/>
</dbReference>
<evidence type="ECO:0000256" key="8">
    <source>
        <dbReference type="SAM" id="Phobius"/>
    </source>
</evidence>
<evidence type="ECO:0000256" key="3">
    <source>
        <dbReference type="ARBA" id="ARBA00022448"/>
    </source>
</evidence>
<dbReference type="Pfam" id="PF01032">
    <property type="entry name" value="FecCD"/>
    <property type="match status" value="1"/>
</dbReference>
<dbReference type="GO" id="GO:0022857">
    <property type="term" value="F:transmembrane transporter activity"/>
    <property type="evidence" value="ECO:0007669"/>
    <property type="project" value="InterPro"/>
</dbReference>
<dbReference type="RefSeq" id="WP_285664583.1">
    <property type="nucleotide sequence ID" value="NZ_BSTX01000003.1"/>
</dbReference>
<name>A0A9W6WC60_9ACTN</name>
<feature type="transmembrane region" description="Helical" evidence="8">
    <location>
        <begin position="198"/>
        <end position="220"/>
    </location>
</feature>
<protein>
    <submittedName>
        <fullName evidence="9">ABC transporter permease</fullName>
    </submittedName>
</protein>
<keyword evidence="10" id="KW-1185">Reference proteome</keyword>
<dbReference type="GO" id="GO:0005886">
    <property type="term" value="C:plasma membrane"/>
    <property type="evidence" value="ECO:0007669"/>
    <property type="project" value="UniProtKB-SubCell"/>
</dbReference>
<dbReference type="InterPro" id="IPR000522">
    <property type="entry name" value="ABC_transptr_permease_BtuC"/>
</dbReference>
<dbReference type="GO" id="GO:0033214">
    <property type="term" value="P:siderophore-iron import into cell"/>
    <property type="evidence" value="ECO:0007669"/>
    <property type="project" value="TreeGrafter"/>
</dbReference>
<feature type="transmembrane region" description="Helical" evidence="8">
    <location>
        <begin position="70"/>
        <end position="91"/>
    </location>
</feature>
<evidence type="ECO:0000256" key="7">
    <source>
        <dbReference type="ARBA" id="ARBA00023136"/>
    </source>
</evidence>
<comment type="subcellular location">
    <subcellularLocation>
        <location evidence="1">Cell membrane</location>
        <topology evidence="1">Multi-pass membrane protein</topology>
    </subcellularLocation>
</comment>